<protein>
    <submittedName>
        <fullName evidence="2">Uncharacterized protein</fullName>
    </submittedName>
</protein>
<dbReference type="Proteomes" id="UP000887013">
    <property type="component" value="Unassembled WGS sequence"/>
</dbReference>
<accession>A0A8X6UI83</accession>
<feature type="region of interest" description="Disordered" evidence="1">
    <location>
        <begin position="1"/>
        <end position="23"/>
    </location>
</feature>
<dbReference type="AlphaFoldDB" id="A0A8X6UI83"/>
<feature type="compositionally biased region" description="Polar residues" evidence="1">
    <location>
        <begin position="1"/>
        <end position="21"/>
    </location>
</feature>
<comment type="caution">
    <text evidence="2">The sequence shown here is derived from an EMBL/GenBank/DDBJ whole genome shotgun (WGS) entry which is preliminary data.</text>
</comment>
<sequence>MQNPSSLTKSTWAGLTSSPWPISNGWKKEHDEAEMLQEYGIMLLDKPISSVYPCPKLKLNDACMAFRIRNGVER</sequence>
<evidence type="ECO:0000313" key="3">
    <source>
        <dbReference type="Proteomes" id="UP000887013"/>
    </source>
</evidence>
<keyword evidence="3" id="KW-1185">Reference proteome</keyword>
<gene>
    <name evidence="2" type="ORF">NPIL_507101</name>
</gene>
<proteinExistence type="predicted"/>
<dbReference type="EMBL" id="BMAW01130657">
    <property type="protein sequence ID" value="GFU35942.1"/>
    <property type="molecule type" value="Genomic_DNA"/>
</dbReference>
<reference evidence="2" key="1">
    <citation type="submission" date="2020-08" db="EMBL/GenBank/DDBJ databases">
        <title>Multicomponent nature underlies the extraordinary mechanical properties of spider dragline silk.</title>
        <authorList>
            <person name="Kono N."/>
            <person name="Nakamura H."/>
            <person name="Mori M."/>
            <person name="Yoshida Y."/>
            <person name="Ohtoshi R."/>
            <person name="Malay A.D."/>
            <person name="Moran D.A.P."/>
            <person name="Tomita M."/>
            <person name="Numata K."/>
            <person name="Arakawa K."/>
        </authorList>
    </citation>
    <scope>NUCLEOTIDE SEQUENCE</scope>
</reference>
<evidence type="ECO:0000313" key="2">
    <source>
        <dbReference type="EMBL" id="GFU35942.1"/>
    </source>
</evidence>
<name>A0A8X6UI83_NEPPI</name>
<evidence type="ECO:0000256" key="1">
    <source>
        <dbReference type="SAM" id="MobiDB-lite"/>
    </source>
</evidence>
<organism evidence="2 3">
    <name type="scientific">Nephila pilipes</name>
    <name type="common">Giant wood spider</name>
    <name type="synonym">Nephila maculata</name>
    <dbReference type="NCBI Taxonomy" id="299642"/>
    <lineage>
        <taxon>Eukaryota</taxon>
        <taxon>Metazoa</taxon>
        <taxon>Ecdysozoa</taxon>
        <taxon>Arthropoda</taxon>
        <taxon>Chelicerata</taxon>
        <taxon>Arachnida</taxon>
        <taxon>Araneae</taxon>
        <taxon>Araneomorphae</taxon>
        <taxon>Entelegynae</taxon>
        <taxon>Araneoidea</taxon>
        <taxon>Nephilidae</taxon>
        <taxon>Nephila</taxon>
    </lineage>
</organism>